<reference evidence="1" key="2">
    <citation type="submission" date="2019-07" db="EMBL/GenBank/DDBJ databases">
        <authorList>
            <person name="Yang Y."/>
            <person name="Bocs S."/>
            <person name="Baudouin L."/>
        </authorList>
    </citation>
    <scope>NUCLEOTIDE SEQUENCE</scope>
    <source>
        <tissue evidence="1">Spear leaf of Hainan Tall coconut</tissue>
    </source>
</reference>
<proteinExistence type="predicted"/>
<gene>
    <name evidence="1" type="ORF">COCNU_15G002470</name>
</gene>
<comment type="caution">
    <text evidence="1">The sequence shown here is derived from an EMBL/GenBank/DDBJ whole genome shotgun (WGS) entry which is preliminary data.</text>
</comment>
<sequence>MDAGRPNTRPATGRWNAALFVIGLEIAERSANAGIASNLITYLTGALGQSTAAAATAVNAWSGVASMLPLLGAFIADSYLGRYGTIIISSTLYLLVRFQFLSHSYFRTG</sequence>
<dbReference type="Proteomes" id="UP000797356">
    <property type="component" value="Chromosome 15"/>
</dbReference>
<reference evidence="1" key="1">
    <citation type="journal article" date="2017" name="Gigascience">
        <title>The genome draft of coconut (Cocos nucifera).</title>
        <authorList>
            <person name="Xiao Y."/>
            <person name="Xu P."/>
            <person name="Fan H."/>
            <person name="Baudouin L."/>
            <person name="Xia W."/>
            <person name="Bocs S."/>
            <person name="Xu J."/>
            <person name="Li Q."/>
            <person name="Guo A."/>
            <person name="Zhou L."/>
            <person name="Li J."/>
            <person name="Wu Y."/>
            <person name="Ma Z."/>
            <person name="Armero A."/>
            <person name="Issali A.E."/>
            <person name="Liu N."/>
            <person name="Peng M."/>
            <person name="Yang Y."/>
        </authorList>
    </citation>
    <scope>NUCLEOTIDE SEQUENCE</scope>
    <source>
        <tissue evidence="1">Spear leaf of Hainan Tall coconut</tissue>
    </source>
</reference>
<name>A0A8K0ND95_COCNU</name>
<dbReference type="PANTHER" id="PTHR11654">
    <property type="entry name" value="OLIGOPEPTIDE TRANSPORTER-RELATED"/>
    <property type="match status" value="1"/>
</dbReference>
<evidence type="ECO:0000313" key="1">
    <source>
        <dbReference type="EMBL" id="KAG1369881.1"/>
    </source>
</evidence>
<accession>A0A8K0ND95</accession>
<dbReference type="AlphaFoldDB" id="A0A8K0ND95"/>
<organism evidence="1 2">
    <name type="scientific">Cocos nucifera</name>
    <name type="common">Coconut palm</name>
    <dbReference type="NCBI Taxonomy" id="13894"/>
    <lineage>
        <taxon>Eukaryota</taxon>
        <taxon>Viridiplantae</taxon>
        <taxon>Streptophyta</taxon>
        <taxon>Embryophyta</taxon>
        <taxon>Tracheophyta</taxon>
        <taxon>Spermatophyta</taxon>
        <taxon>Magnoliopsida</taxon>
        <taxon>Liliopsida</taxon>
        <taxon>Arecaceae</taxon>
        <taxon>Arecoideae</taxon>
        <taxon>Cocoseae</taxon>
        <taxon>Attaleinae</taxon>
        <taxon>Cocos</taxon>
    </lineage>
</organism>
<dbReference type="EMBL" id="CM017886">
    <property type="protein sequence ID" value="KAG1369881.1"/>
    <property type="molecule type" value="Genomic_DNA"/>
</dbReference>
<dbReference type="Gene3D" id="1.20.1250.20">
    <property type="entry name" value="MFS general substrate transporter like domains"/>
    <property type="match status" value="1"/>
</dbReference>
<keyword evidence="2" id="KW-1185">Reference proteome</keyword>
<evidence type="ECO:0000313" key="2">
    <source>
        <dbReference type="Proteomes" id="UP000797356"/>
    </source>
</evidence>
<protein>
    <submittedName>
        <fullName evidence="1">Uncharacterized protein</fullName>
    </submittedName>
</protein>
<dbReference type="InterPro" id="IPR036259">
    <property type="entry name" value="MFS_trans_sf"/>
</dbReference>
<dbReference type="OrthoDB" id="782807at2759"/>